<reference evidence="4" key="1">
    <citation type="submission" date="2016-06" db="UniProtKB">
        <authorList>
            <consortium name="WormBaseParasite"/>
        </authorList>
    </citation>
    <scope>IDENTIFICATION</scope>
</reference>
<gene>
    <name evidence="2" type="ORF">SCUD_LOCUS15147</name>
</gene>
<dbReference type="Proteomes" id="UP000279833">
    <property type="component" value="Unassembled WGS sequence"/>
</dbReference>
<evidence type="ECO:0000313" key="4">
    <source>
        <dbReference type="WBParaSite" id="SCUD_0001515001-mRNA-1"/>
    </source>
</evidence>
<keyword evidence="3" id="KW-1185">Reference proteome</keyword>
<sequence>MQNTSYPFTRHNQQQPAMQERTNQIPVEEEIKKKCWNWIGHTLRNVPNYVIKASPHMESSRPKEKRKTKEHITPRNGDRHEKNKQESDGTGKEGP</sequence>
<feature type="region of interest" description="Disordered" evidence="1">
    <location>
        <begin position="50"/>
        <end position="95"/>
    </location>
</feature>
<protein>
    <submittedName>
        <fullName evidence="4">Ovule protein</fullName>
    </submittedName>
</protein>
<feature type="region of interest" description="Disordered" evidence="1">
    <location>
        <begin position="1"/>
        <end position="24"/>
    </location>
</feature>
<evidence type="ECO:0000313" key="2">
    <source>
        <dbReference type="EMBL" id="VDP58533.1"/>
    </source>
</evidence>
<name>A0A183KJE1_9TREM</name>
<feature type="compositionally biased region" description="Basic and acidic residues" evidence="1">
    <location>
        <begin position="70"/>
        <end position="95"/>
    </location>
</feature>
<evidence type="ECO:0000256" key="1">
    <source>
        <dbReference type="SAM" id="MobiDB-lite"/>
    </source>
</evidence>
<proteinExistence type="predicted"/>
<reference evidence="2 3" key="2">
    <citation type="submission" date="2018-11" db="EMBL/GenBank/DDBJ databases">
        <authorList>
            <consortium name="Pathogen Informatics"/>
        </authorList>
    </citation>
    <scope>NUCLEOTIDE SEQUENCE [LARGE SCALE GENOMIC DNA]</scope>
    <source>
        <strain evidence="2">Dakar</strain>
        <strain evidence="3">Dakar, Senegal</strain>
    </source>
</reference>
<dbReference type="EMBL" id="UZAK01037354">
    <property type="protein sequence ID" value="VDP58533.1"/>
    <property type="molecule type" value="Genomic_DNA"/>
</dbReference>
<organism evidence="4">
    <name type="scientific">Schistosoma curassoni</name>
    <dbReference type="NCBI Taxonomy" id="6186"/>
    <lineage>
        <taxon>Eukaryota</taxon>
        <taxon>Metazoa</taxon>
        <taxon>Spiralia</taxon>
        <taxon>Lophotrochozoa</taxon>
        <taxon>Platyhelminthes</taxon>
        <taxon>Trematoda</taxon>
        <taxon>Digenea</taxon>
        <taxon>Strigeidida</taxon>
        <taxon>Schistosomatoidea</taxon>
        <taxon>Schistosomatidae</taxon>
        <taxon>Schistosoma</taxon>
    </lineage>
</organism>
<accession>A0A183KJE1</accession>
<evidence type="ECO:0000313" key="3">
    <source>
        <dbReference type="Proteomes" id="UP000279833"/>
    </source>
</evidence>
<dbReference type="WBParaSite" id="SCUD_0001515001-mRNA-1">
    <property type="protein sequence ID" value="SCUD_0001515001-mRNA-1"/>
    <property type="gene ID" value="SCUD_0001515001"/>
</dbReference>
<dbReference type="AlphaFoldDB" id="A0A183KJE1"/>